<comment type="caution">
    <text evidence="1">The sequence shown here is derived from an EMBL/GenBank/DDBJ whole genome shotgun (WGS) entry which is preliminary data.</text>
</comment>
<dbReference type="AlphaFoldDB" id="X1K7B6"/>
<name>X1K7B6_9ZZZZ</name>
<evidence type="ECO:0000313" key="1">
    <source>
        <dbReference type="EMBL" id="GAH89510.1"/>
    </source>
</evidence>
<reference evidence="1" key="1">
    <citation type="journal article" date="2014" name="Front. Microbiol.">
        <title>High frequency of phylogenetically diverse reductive dehalogenase-homologous genes in deep subseafloor sedimentary metagenomes.</title>
        <authorList>
            <person name="Kawai M."/>
            <person name="Futagami T."/>
            <person name="Toyoda A."/>
            <person name="Takaki Y."/>
            <person name="Nishi S."/>
            <person name="Hori S."/>
            <person name="Arai W."/>
            <person name="Tsubouchi T."/>
            <person name="Morono Y."/>
            <person name="Uchiyama I."/>
            <person name="Ito T."/>
            <person name="Fujiyama A."/>
            <person name="Inagaki F."/>
            <person name="Takami H."/>
        </authorList>
    </citation>
    <scope>NUCLEOTIDE SEQUENCE</scope>
    <source>
        <strain evidence="1">Expedition CK06-06</strain>
    </source>
</reference>
<protein>
    <submittedName>
        <fullName evidence="1">Uncharacterized protein</fullName>
    </submittedName>
</protein>
<feature type="non-terminal residue" evidence="1">
    <location>
        <position position="1"/>
    </location>
</feature>
<organism evidence="1">
    <name type="scientific">marine sediment metagenome</name>
    <dbReference type="NCBI Taxonomy" id="412755"/>
    <lineage>
        <taxon>unclassified sequences</taxon>
        <taxon>metagenomes</taxon>
        <taxon>ecological metagenomes</taxon>
    </lineage>
</organism>
<proteinExistence type="predicted"/>
<sequence length="47" mass="5257">AVFDHWEGDATGTNPTIDVLIDRDKEVTAVFTGGEPTDREPIIIEWE</sequence>
<accession>X1K7B6</accession>
<dbReference type="EMBL" id="BARU01036396">
    <property type="protein sequence ID" value="GAH89510.1"/>
    <property type="molecule type" value="Genomic_DNA"/>
</dbReference>
<gene>
    <name evidence="1" type="ORF">S03H2_56834</name>
</gene>